<protein>
    <submittedName>
        <fullName evidence="2">Uncharacterized protein</fullName>
    </submittedName>
</protein>
<dbReference type="EMBL" id="AEPE02000006">
    <property type="protein sequence ID" value="EFZ36266.1"/>
    <property type="molecule type" value="Genomic_DNA"/>
</dbReference>
<sequence>MHSATRERTIMEDIMICDADRLKGFPDVIRSVFTNLPPPDTKGHEKQGSNSPPIRHWKNSSILTYRNIREKWFIVPVELGTHLTAIDYKIWRTV</sequence>
<name>E7RSR5_9BACT</name>
<evidence type="ECO:0000256" key="1">
    <source>
        <dbReference type="SAM" id="MobiDB-lite"/>
    </source>
</evidence>
<feature type="region of interest" description="Disordered" evidence="1">
    <location>
        <begin position="34"/>
        <end position="56"/>
    </location>
</feature>
<organism evidence="2 3">
    <name type="scientific">Hoylesella oralis ATCC 33269</name>
    <dbReference type="NCBI Taxonomy" id="873533"/>
    <lineage>
        <taxon>Bacteria</taxon>
        <taxon>Pseudomonadati</taxon>
        <taxon>Bacteroidota</taxon>
        <taxon>Bacteroidia</taxon>
        <taxon>Bacteroidales</taxon>
        <taxon>Prevotellaceae</taxon>
        <taxon>Hoylesella</taxon>
    </lineage>
</organism>
<gene>
    <name evidence="2" type="ORF">HMPREF0663_12333</name>
</gene>
<dbReference type="AlphaFoldDB" id="E7RSR5"/>
<evidence type="ECO:0000313" key="2">
    <source>
        <dbReference type="EMBL" id="EFZ36266.1"/>
    </source>
</evidence>
<accession>E7RSR5</accession>
<evidence type="ECO:0000313" key="3">
    <source>
        <dbReference type="Proteomes" id="UP000005580"/>
    </source>
</evidence>
<keyword evidence="3" id="KW-1185">Reference proteome</keyword>
<proteinExistence type="predicted"/>
<reference evidence="2" key="1">
    <citation type="submission" date="2011-01" db="EMBL/GenBank/DDBJ databases">
        <authorList>
            <person name="Muzny D."/>
            <person name="Qin X."/>
            <person name="Buhay C."/>
            <person name="Dugan-Rocha S."/>
            <person name="Ding Y."/>
            <person name="Chen G."/>
            <person name="Hawes A."/>
            <person name="Holder M."/>
            <person name="Jhangiani S."/>
            <person name="Johnson A."/>
            <person name="Khan Z."/>
            <person name="Li Z."/>
            <person name="Liu W."/>
            <person name="Liu X."/>
            <person name="Perez L."/>
            <person name="Shen H."/>
            <person name="Wang Q."/>
            <person name="Watt J."/>
            <person name="Xi L."/>
            <person name="Xin Y."/>
            <person name="Zhou J."/>
            <person name="Deng J."/>
            <person name="Jiang H."/>
            <person name="Liu Y."/>
            <person name="Qu J."/>
            <person name="Song X.-Z."/>
            <person name="Zhang L."/>
            <person name="Villasana D."/>
            <person name="Johnson A."/>
            <person name="Liu J."/>
            <person name="Liyanage D."/>
            <person name="Lorensuhewa L."/>
            <person name="Robinson T."/>
            <person name="Song A."/>
            <person name="Song B.-B."/>
            <person name="Dinh H."/>
            <person name="Thornton R."/>
            <person name="Coyle M."/>
            <person name="Francisco L."/>
            <person name="Jackson L."/>
            <person name="Javaid M."/>
            <person name="Korchina V."/>
            <person name="Kovar C."/>
            <person name="Mata R."/>
            <person name="Mathew T."/>
            <person name="Ngo R."/>
            <person name="Nguyen L."/>
            <person name="Nguyen N."/>
            <person name="Okwuonu G."/>
            <person name="Ongeri F."/>
            <person name="Pham C."/>
            <person name="Simmons D."/>
            <person name="Wilczek-Boney K."/>
            <person name="Hale W."/>
            <person name="Jakkamsetti A."/>
            <person name="Pham P."/>
            <person name="Ruth R."/>
            <person name="San Lucas F."/>
            <person name="Warren J."/>
            <person name="Zhang J."/>
            <person name="Zhao Z."/>
            <person name="Zhou C."/>
            <person name="Zhu D."/>
            <person name="Lee S."/>
            <person name="Bess C."/>
            <person name="Blankenburg K."/>
            <person name="Forbes L."/>
            <person name="Fu Q."/>
            <person name="Gubbala S."/>
            <person name="Hirani K."/>
            <person name="Jayaseelan J.C."/>
            <person name="Lara F."/>
            <person name="Munidasa M."/>
            <person name="Palculict T."/>
            <person name="Patil S."/>
            <person name="Pu L.-L."/>
            <person name="Saada N."/>
            <person name="Tang L."/>
            <person name="Weissenberger G."/>
            <person name="Zhu Y."/>
            <person name="Hemphill L."/>
            <person name="Shang Y."/>
            <person name="Youmans B."/>
            <person name="Ayvaz T."/>
            <person name="Ross M."/>
            <person name="Santibanez J."/>
            <person name="Aqrawi P."/>
            <person name="Gross S."/>
            <person name="Joshi V."/>
            <person name="Fowler G."/>
            <person name="Nazareth L."/>
            <person name="Reid J."/>
            <person name="Worley K."/>
            <person name="Petrosino J."/>
            <person name="Highlander S."/>
            <person name="Gibbs R."/>
        </authorList>
    </citation>
    <scope>NUCLEOTIDE SEQUENCE [LARGE SCALE GENOMIC DNA]</scope>
    <source>
        <strain evidence="2">ATCC 33269</strain>
    </source>
</reference>
<dbReference type="Proteomes" id="UP000005580">
    <property type="component" value="Unassembled WGS sequence"/>
</dbReference>
<comment type="caution">
    <text evidence="2">The sequence shown here is derived from an EMBL/GenBank/DDBJ whole genome shotgun (WGS) entry which is preliminary data.</text>
</comment>
<dbReference type="HOGENOM" id="CLU_2383720_0_0_10"/>